<protein>
    <recommendedName>
        <fullName evidence="3">protein-L-isoaspartate(D-aspartate) O-methyltransferase</fullName>
        <ecNumber evidence="3">2.1.1.77</ecNumber>
    </recommendedName>
</protein>
<evidence type="ECO:0000256" key="6">
    <source>
        <dbReference type="ARBA" id="ARBA00022679"/>
    </source>
</evidence>
<name>X1BMX6_9ZZZZ</name>
<keyword evidence="5" id="KW-0489">Methyltransferase</keyword>
<evidence type="ECO:0000256" key="1">
    <source>
        <dbReference type="ARBA" id="ARBA00004496"/>
    </source>
</evidence>
<accession>X1BMX6</accession>
<proteinExistence type="inferred from homology"/>
<reference evidence="8" key="1">
    <citation type="journal article" date="2014" name="Front. Microbiol.">
        <title>High frequency of phylogenetically diverse reductive dehalogenase-homologous genes in deep subseafloor sedimentary metagenomes.</title>
        <authorList>
            <person name="Kawai M."/>
            <person name="Futagami T."/>
            <person name="Toyoda A."/>
            <person name="Takaki Y."/>
            <person name="Nishi S."/>
            <person name="Hori S."/>
            <person name="Arai W."/>
            <person name="Tsubouchi T."/>
            <person name="Morono Y."/>
            <person name="Uchiyama I."/>
            <person name="Ito T."/>
            <person name="Fujiyama A."/>
            <person name="Inagaki F."/>
            <person name="Takami H."/>
        </authorList>
    </citation>
    <scope>NUCLEOTIDE SEQUENCE</scope>
    <source>
        <strain evidence="8">Expedition CK06-06</strain>
    </source>
</reference>
<feature type="non-terminal residue" evidence="8">
    <location>
        <position position="1"/>
    </location>
</feature>
<evidence type="ECO:0000256" key="4">
    <source>
        <dbReference type="ARBA" id="ARBA00022490"/>
    </source>
</evidence>
<keyword evidence="6" id="KW-0808">Transferase</keyword>
<comment type="caution">
    <text evidence="8">The sequence shown here is derived from an EMBL/GenBank/DDBJ whole genome shotgun (WGS) entry which is preliminary data.</text>
</comment>
<dbReference type="GO" id="GO:0032259">
    <property type="term" value="P:methylation"/>
    <property type="evidence" value="ECO:0007669"/>
    <property type="project" value="UniProtKB-KW"/>
</dbReference>
<dbReference type="Gene3D" id="3.40.50.150">
    <property type="entry name" value="Vaccinia Virus protein VP39"/>
    <property type="match status" value="1"/>
</dbReference>
<dbReference type="GO" id="GO:0004719">
    <property type="term" value="F:protein-L-isoaspartate (D-aspartate) O-methyltransferase activity"/>
    <property type="evidence" value="ECO:0007669"/>
    <property type="project" value="UniProtKB-EC"/>
</dbReference>
<evidence type="ECO:0000256" key="2">
    <source>
        <dbReference type="ARBA" id="ARBA00005369"/>
    </source>
</evidence>
<dbReference type="GO" id="GO:0005737">
    <property type="term" value="C:cytoplasm"/>
    <property type="evidence" value="ECO:0007669"/>
    <property type="project" value="UniProtKB-SubCell"/>
</dbReference>
<feature type="non-terminal residue" evidence="8">
    <location>
        <position position="281"/>
    </location>
</feature>
<dbReference type="PANTHER" id="PTHR11579:SF0">
    <property type="entry name" value="PROTEIN-L-ISOASPARTATE(D-ASPARTATE) O-METHYLTRANSFERASE"/>
    <property type="match status" value="1"/>
</dbReference>
<dbReference type="InterPro" id="IPR029058">
    <property type="entry name" value="AB_hydrolase_fold"/>
</dbReference>
<dbReference type="Gene3D" id="3.40.50.1820">
    <property type="entry name" value="alpha/beta hydrolase"/>
    <property type="match status" value="1"/>
</dbReference>
<dbReference type="SUPFAM" id="SSF53474">
    <property type="entry name" value="alpha/beta-Hydrolases"/>
    <property type="match status" value="1"/>
</dbReference>
<dbReference type="PANTHER" id="PTHR11579">
    <property type="entry name" value="PROTEIN-L-ISOASPARTATE O-METHYLTRANSFERASE"/>
    <property type="match status" value="1"/>
</dbReference>
<evidence type="ECO:0000256" key="7">
    <source>
        <dbReference type="ARBA" id="ARBA00022691"/>
    </source>
</evidence>
<comment type="similarity">
    <text evidence="2">Belongs to the methyltransferase superfamily. L-isoaspartyl/D-aspartyl protein methyltransferase family.</text>
</comment>
<sequence length="281" mass="32074">LQATKLGKPTDYLDAFHDMESAVKYIKSQYAKAKIVIWGSSYSASLVIKLAGDNPTLINGVLAFSPGEYFDRSKTYIKDSAKNVKCPVFITSASKEEKAWEEIFHALPSKYKHSFLPKTHGNHGSRALWEEFHDSKDYWQAVSEFLHQYIGEKDNNNTNMQVESKAIIDKETPEPNWPHPRSGEWIQQRRQMVQLIRDYYGLKDEKVLKAMENVPRHWFTPGKKVSLAYADSPLPIGYDQTISQPFIVAYMTSQLKLDKNKKVLEIGTGSGYQAAILTEFT</sequence>
<evidence type="ECO:0000256" key="5">
    <source>
        <dbReference type="ARBA" id="ARBA00022603"/>
    </source>
</evidence>
<dbReference type="Pfam" id="PF01135">
    <property type="entry name" value="PCMT"/>
    <property type="match status" value="1"/>
</dbReference>
<dbReference type="InterPro" id="IPR000682">
    <property type="entry name" value="PCMT"/>
</dbReference>
<gene>
    <name evidence="8" type="ORF">S01H4_45202</name>
</gene>
<dbReference type="EMBL" id="BART01025146">
    <property type="protein sequence ID" value="GAG97294.1"/>
    <property type="molecule type" value="Genomic_DNA"/>
</dbReference>
<organism evidence="8">
    <name type="scientific">marine sediment metagenome</name>
    <dbReference type="NCBI Taxonomy" id="412755"/>
    <lineage>
        <taxon>unclassified sequences</taxon>
        <taxon>metagenomes</taxon>
        <taxon>ecological metagenomes</taxon>
    </lineage>
</organism>
<evidence type="ECO:0000256" key="3">
    <source>
        <dbReference type="ARBA" id="ARBA00011890"/>
    </source>
</evidence>
<dbReference type="AlphaFoldDB" id="X1BMX6"/>
<keyword evidence="7" id="KW-0949">S-adenosyl-L-methionine</keyword>
<dbReference type="EC" id="2.1.1.77" evidence="3"/>
<evidence type="ECO:0000313" key="8">
    <source>
        <dbReference type="EMBL" id="GAG97294.1"/>
    </source>
</evidence>
<keyword evidence="4" id="KW-0963">Cytoplasm</keyword>
<dbReference type="InterPro" id="IPR029063">
    <property type="entry name" value="SAM-dependent_MTases_sf"/>
</dbReference>
<comment type="subcellular location">
    <subcellularLocation>
        <location evidence="1">Cytoplasm</location>
    </subcellularLocation>
</comment>
<dbReference type="SUPFAM" id="SSF53335">
    <property type="entry name" value="S-adenosyl-L-methionine-dependent methyltransferases"/>
    <property type="match status" value="1"/>
</dbReference>